<keyword evidence="3" id="KW-0812">Transmembrane</keyword>
<evidence type="ECO:0000256" key="2">
    <source>
        <dbReference type="SAM" id="MobiDB-lite"/>
    </source>
</evidence>
<dbReference type="PANTHER" id="PTHR40278">
    <property type="entry name" value="DNA UTILIZATION PROTEIN HOFN"/>
    <property type="match status" value="1"/>
</dbReference>
<evidence type="ECO:0000313" key="5">
    <source>
        <dbReference type="Proteomes" id="UP001501676"/>
    </source>
</evidence>
<protein>
    <recommendedName>
        <fullName evidence="6">Fimbrial assembly protein</fullName>
    </recommendedName>
</protein>
<dbReference type="EMBL" id="BAAAYN010000008">
    <property type="protein sequence ID" value="GAA3384546.1"/>
    <property type="molecule type" value="Genomic_DNA"/>
</dbReference>
<evidence type="ECO:0000256" key="3">
    <source>
        <dbReference type="SAM" id="Phobius"/>
    </source>
</evidence>
<evidence type="ECO:0000256" key="1">
    <source>
        <dbReference type="SAM" id="Coils"/>
    </source>
</evidence>
<reference evidence="5" key="1">
    <citation type="journal article" date="2019" name="Int. J. Syst. Evol. Microbiol.">
        <title>The Global Catalogue of Microorganisms (GCM) 10K type strain sequencing project: providing services to taxonomists for standard genome sequencing and annotation.</title>
        <authorList>
            <consortium name="The Broad Institute Genomics Platform"/>
            <consortium name="The Broad Institute Genome Sequencing Center for Infectious Disease"/>
            <person name="Wu L."/>
            <person name="Ma J."/>
        </authorList>
    </citation>
    <scope>NUCLEOTIDE SEQUENCE [LARGE SCALE GENOMIC DNA]</scope>
    <source>
        <strain evidence="5">JCM 9458</strain>
    </source>
</reference>
<dbReference type="PANTHER" id="PTHR40278:SF1">
    <property type="entry name" value="DNA UTILIZATION PROTEIN HOFN"/>
    <property type="match status" value="1"/>
</dbReference>
<dbReference type="InterPro" id="IPR052534">
    <property type="entry name" value="Extracell_DNA_Util/SecSys_Comp"/>
</dbReference>
<evidence type="ECO:0008006" key="6">
    <source>
        <dbReference type="Google" id="ProtNLM"/>
    </source>
</evidence>
<feature type="transmembrane region" description="Helical" evidence="3">
    <location>
        <begin position="40"/>
        <end position="59"/>
    </location>
</feature>
<name>A0ABP6STM2_9ACTN</name>
<feature type="compositionally biased region" description="Low complexity" evidence="2">
    <location>
        <begin position="143"/>
        <end position="158"/>
    </location>
</feature>
<keyword evidence="5" id="KW-1185">Reference proteome</keyword>
<organism evidence="4 5">
    <name type="scientific">Cryptosporangium minutisporangium</name>
    <dbReference type="NCBI Taxonomy" id="113569"/>
    <lineage>
        <taxon>Bacteria</taxon>
        <taxon>Bacillati</taxon>
        <taxon>Actinomycetota</taxon>
        <taxon>Actinomycetes</taxon>
        <taxon>Cryptosporangiales</taxon>
        <taxon>Cryptosporangiaceae</taxon>
        <taxon>Cryptosporangium</taxon>
    </lineage>
</organism>
<dbReference type="RefSeq" id="WP_345727225.1">
    <property type="nucleotide sequence ID" value="NZ_BAAAYN010000008.1"/>
</dbReference>
<proteinExistence type="predicted"/>
<feature type="region of interest" description="Disordered" evidence="2">
    <location>
        <begin position="141"/>
        <end position="163"/>
    </location>
</feature>
<comment type="caution">
    <text evidence="4">The sequence shown here is derived from an EMBL/GenBank/DDBJ whole genome shotgun (WGS) entry which is preliminary data.</text>
</comment>
<dbReference type="Proteomes" id="UP001501676">
    <property type="component" value="Unassembled WGS sequence"/>
</dbReference>
<keyword evidence="1" id="KW-0175">Coiled coil</keyword>
<keyword evidence="3" id="KW-0472">Membrane</keyword>
<keyword evidence="3" id="KW-1133">Transmembrane helix</keyword>
<gene>
    <name evidence="4" type="ORF">GCM10020369_14660</name>
</gene>
<accession>A0ABP6STM2</accession>
<evidence type="ECO:0000313" key="4">
    <source>
        <dbReference type="EMBL" id="GAA3384546.1"/>
    </source>
</evidence>
<sequence>MTTVETPTVPDGSAHRLLTLSANLLPPEVVQQRQVGRIRLIVLAALGTVLVLLAAWYALAHWQSARQEEKLAAAETEAIGLRQQMRAYSELINAQTQSTQINNQLSTLLATDVQWSTLLARLRAAAPRGLELTGVSIALTDPTTGGSSTTTASGLPSSDGKTPIGSLTINGTSTTKSAIAGYVDSLGKVSGVGNVLLAGVTDQEDGSNFTLRADLSPTLLSHHYTSESD</sequence>
<feature type="coiled-coil region" evidence="1">
    <location>
        <begin position="64"/>
        <end position="91"/>
    </location>
</feature>